<dbReference type="InterPro" id="IPR046175">
    <property type="entry name" value="DUF6177"/>
</dbReference>
<dbReference type="EMBL" id="SOHN01000016">
    <property type="protein sequence ID" value="TFD86086.1"/>
    <property type="molecule type" value="Genomic_DNA"/>
</dbReference>
<dbReference type="Proteomes" id="UP000297626">
    <property type="component" value="Unassembled WGS sequence"/>
</dbReference>
<dbReference type="RefSeq" id="WP_134530216.1">
    <property type="nucleotide sequence ID" value="NZ_SOHN01000016.1"/>
</dbReference>
<organism evidence="1 2">
    <name type="scientific">Cryobacterium serini</name>
    <dbReference type="NCBI Taxonomy" id="1259201"/>
    <lineage>
        <taxon>Bacteria</taxon>
        <taxon>Bacillati</taxon>
        <taxon>Actinomycetota</taxon>
        <taxon>Actinomycetes</taxon>
        <taxon>Micrococcales</taxon>
        <taxon>Microbacteriaceae</taxon>
        <taxon>Cryobacterium</taxon>
    </lineage>
</organism>
<dbReference type="AlphaFoldDB" id="A0A4R9BKT6"/>
<accession>A0A4R9BKT6</accession>
<evidence type="ECO:0000313" key="2">
    <source>
        <dbReference type="Proteomes" id="UP000297626"/>
    </source>
</evidence>
<name>A0A4R9BKT6_9MICO</name>
<protein>
    <submittedName>
        <fullName evidence="1">Uncharacterized protein</fullName>
    </submittedName>
</protein>
<proteinExistence type="predicted"/>
<comment type="caution">
    <text evidence="1">The sequence shown here is derived from an EMBL/GenBank/DDBJ whole genome shotgun (WGS) entry which is preliminary data.</text>
</comment>
<evidence type="ECO:0000313" key="1">
    <source>
        <dbReference type="EMBL" id="TFD86086.1"/>
    </source>
</evidence>
<dbReference type="Pfam" id="PF19674">
    <property type="entry name" value="DUF6177"/>
    <property type="match status" value="1"/>
</dbReference>
<gene>
    <name evidence="1" type="ORF">E3T51_13175</name>
</gene>
<reference evidence="1 2" key="1">
    <citation type="submission" date="2019-03" db="EMBL/GenBank/DDBJ databases">
        <title>Genomics of glacier-inhabiting Cryobacterium strains.</title>
        <authorList>
            <person name="Liu Q."/>
            <person name="Xin Y.-H."/>
        </authorList>
    </citation>
    <scope>NUCLEOTIDE SEQUENCE [LARGE SCALE GENOMIC DNA]</scope>
    <source>
        <strain evidence="1 2">Sr54</strain>
    </source>
</reference>
<sequence length="363" mass="38082">MAIMAQRVGANASVEHPLVDFAGDGYVATISDAPLVAATEGLASLAIDAAGVGKRVLLVTAPESRVTFGVLQLLAAVGAAWVVRRVDGALRDALTGRAIASFDDAFRASTTKTDAAADFFTPVPNAQPWLQVTVSVNHQARDETTLGATVELLAAQLAAALPVAWGVNEPAGLHWTRENLTRFVRGRMPNESKVYVVGRGERAMTATVRVSRSARGVTEETKLLVALGEDEASARTVIEATPAVLGRLADAQSVLIASAFLLRGRADLSIDPVLAAPPVPVAVVLGPRAVQDLKITVTDVESRFGAFRAGRPRIPSLVLPFTREGRGSWQQFVDVAAEFSAVDVARALGLPDSAADARRGGAR</sequence>
<keyword evidence="2" id="KW-1185">Reference proteome</keyword>